<accession>A0A9P0B0E2</accession>
<sequence>MSNKQSHDSNADNIKVKISERYKPPHRINLPMSYSQRLNLNKQMQSTIPKYEFTLEKNILAKMKEWNLAKTAYKEERKARLDVLREEVKKKEINRKEEEEKVKEEQEVHASEISKTYSTDNSILMPTQASNILTPIPLGSQAYTSKPIDKSPFNISDFEDDTSSPFDNMALKSINDLEELAQVLKTDDSTHRNTPTFPSMQSAAQIQPSYSTYTNNSQYYVPNMPYMAQTSNYSHTNGYYYDSSRSFHQPYLYNQMDNTYSNTSQDATKSYPDIIKSLETELNNTHINNQKEINETRLKKVEAVYPKPKLKTNVDDFFSKLPQSEQDLCRSISSMGFPPERVYRIIKLLGSDQKKVVDHLLALTDLLDLGFAESAVSSALIQCNNDKDKALDILIA</sequence>
<feature type="domain" description="UBA" evidence="2">
    <location>
        <begin position="350"/>
        <end position="396"/>
    </location>
</feature>
<protein>
    <recommendedName>
        <fullName evidence="2">UBA domain-containing protein</fullName>
    </recommendedName>
</protein>
<keyword evidence="1" id="KW-0175">Coiled coil</keyword>
<reference evidence="3" key="1">
    <citation type="submission" date="2021-12" db="EMBL/GenBank/DDBJ databases">
        <authorList>
            <person name="King R."/>
        </authorList>
    </citation>
    <scope>NUCLEOTIDE SEQUENCE</scope>
</reference>
<evidence type="ECO:0000259" key="2">
    <source>
        <dbReference type="PROSITE" id="PS50030"/>
    </source>
</evidence>
<dbReference type="InterPro" id="IPR038870">
    <property type="entry name" value="UBAP1"/>
</dbReference>
<dbReference type="GO" id="GO:0043130">
    <property type="term" value="F:ubiquitin binding"/>
    <property type="evidence" value="ECO:0007669"/>
    <property type="project" value="InterPro"/>
</dbReference>
<feature type="coiled-coil region" evidence="1">
    <location>
        <begin position="74"/>
        <end position="108"/>
    </location>
</feature>
<dbReference type="InterPro" id="IPR015940">
    <property type="entry name" value="UBA"/>
</dbReference>
<dbReference type="InterPro" id="IPR042575">
    <property type="entry name" value="UBAP1_C"/>
</dbReference>
<dbReference type="PROSITE" id="PS50030">
    <property type="entry name" value="UBA"/>
    <property type="match status" value="1"/>
</dbReference>
<evidence type="ECO:0000313" key="3">
    <source>
        <dbReference type="EMBL" id="CAH0553709.1"/>
    </source>
</evidence>
<dbReference type="EMBL" id="OV121134">
    <property type="protein sequence ID" value="CAH0553709.1"/>
    <property type="molecule type" value="Genomic_DNA"/>
</dbReference>
<evidence type="ECO:0000313" key="4">
    <source>
        <dbReference type="Proteomes" id="UP001154078"/>
    </source>
</evidence>
<dbReference type="AlphaFoldDB" id="A0A9P0B0E2"/>
<dbReference type="SUPFAM" id="SSF46934">
    <property type="entry name" value="UBA-like"/>
    <property type="match status" value="1"/>
</dbReference>
<dbReference type="InterPro" id="IPR009060">
    <property type="entry name" value="UBA-like_sf"/>
</dbReference>
<dbReference type="Gene3D" id="1.20.120.1920">
    <property type="entry name" value="UBAP1 SOUBA domain"/>
    <property type="match status" value="1"/>
</dbReference>
<dbReference type="PANTHER" id="PTHR15960:SF5">
    <property type="entry name" value="LD44032P"/>
    <property type="match status" value="1"/>
</dbReference>
<dbReference type="GO" id="GO:0000813">
    <property type="term" value="C:ESCRT I complex"/>
    <property type="evidence" value="ECO:0007669"/>
    <property type="project" value="InterPro"/>
</dbReference>
<dbReference type="OrthoDB" id="2018023at2759"/>
<dbReference type="PANTHER" id="PTHR15960">
    <property type="entry name" value="LD44032P"/>
    <property type="match status" value="1"/>
</dbReference>
<dbReference type="Pfam" id="PF00627">
    <property type="entry name" value="UBA"/>
    <property type="match status" value="1"/>
</dbReference>
<gene>
    <name evidence="3" type="ORF">MELIAE_LOCUS5634</name>
</gene>
<dbReference type="GO" id="GO:0043162">
    <property type="term" value="P:ubiquitin-dependent protein catabolic process via the multivesicular body sorting pathway"/>
    <property type="evidence" value="ECO:0007669"/>
    <property type="project" value="InterPro"/>
</dbReference>
<name>A0A9P0B0E2_BRAAE</name>
<dbReference type="Proteomes" id="UP001154078">
    <property type="component" value="Chromosome 3"/>
</dbReference>
<proteinExistence type="predicted"/>
<keyword evidence="4" id="KW-1185">Reference proteome</keyword>
<evidence type="ECO:0000256" key="1">
    <source>
        <dbReference type="SAM" id="Coils"/>
    </source>
</evidence>
<organism evidence="3 4">
    <name type="scientific">Brassicogethes aeneus</name>
    <name type="common">Rape pollen beetle</name>
    <name type="synonym">Meligethes aeneus</name>
    <dbReference type="NCBI Taxonomy" id="1431903"/>
    <lineage>
        <taxon>Eukaryota</taxon>
        <taxon>Metazoa</taxon>
        <taxon>Ecdysozoa</taxon>
        <taxon>Arthropoda</taxon>
        <taxon>Hexapoda</taxon>
        <taxon>Insecta</taxon>
        <taxon>Pterygota</taxon>
        <taxon>Neoptera</taxon>
        <taxon>Endopterygota</taxon>
        <taxon>Coleoptera</taxon>
        <taxon>Polyphaga</taxon>
        <taxon>Cucujiformia</taxon>
        <taxon>Nitidulidae</taxon>
        <taxon>Meligethinae</taxon>
        <taxon>Brassicogethes</taxon>
    </lineage>
</organism>